<evidence type="ECO:0000313" key="5">
    <source>
        <dbReference type="Proteomes" id="UP000515156"/>
    </source>
</evidence>
<comment type="similarity">
    <text evidence="1">Belongs to the SPATA6 family.</text>
</comment>
<sequence>MPLKVVVDLYIQAITCPGVFLPEREDVYLNVCILGQWKETKCLVPTFPIMFHEKMRFEKVFLTAIDPADISQLLENDKTRFELTQLTPPVGEMLSFYEENTREFLYPEPRLTPSLPGVDREMLMKTAYNFPGIAPKIEFSTRTAIKELPVDSKNRIYGDIYERRGRSPIKLHSSPSRNRKTKEKNYLKPTQSSRSRSPSPYTRRRMCELYNENQQRLAHLNLGDFEFKPEVESRPPFVVRHVDKSKPVGEKNSSQLFARNSKQNSNVSNNSLVSQLRRALSFDSYEAAKASEKIMDFEDLNSSEHRSSYFDTNEPTYTSSSSKSERGTSFSRTYSDPNYLDYKSSSSNLNNSPLRRRQKLLKSLWSRMRCSSPSSLRLSSYQSDTWKSIHDRVRSLLNTHGARQRLSLGATNAEIEDVLERKSISLRNSPNNSLQEERYC</sequence>
<dbReference type="RefSeq" id="XP_030049665.1">
    <property type="nucleotide sequence ID" value="XM_030193805.1"/>
</dbReference>
<dbReference type="AlphaFoldDB" id="A0A6P7XG82"/>
<feature type="compositionally biased region" description="Low complexity" evidence="3">
    <location>
        <begin position="316"/>
        <end position="331"/>
    </location>
</feature>
<dbReference type="GeneID" id="115463372"/>
<keyword evidence="5" id="KW-1185">Reference proteome</keyword>
<feature type="compositionally biased region" description="Basic and acidic residues" evidence="3">
    <location>
        <begin position="240"/>
        <end position="249"/>
    </location>
</feature>
<dbReference type="Proteomes" id="UP000515156">
    <property type="component" value="Chromosome 2"/>
</dbReference>
<dbReference type="CTD" id="55064"/>
<feature type="region of interest" description="Disordered" evidence="3">
    <location>
        <begin position="167"/>
        <end position="202"/>
    </location>
</feature>
<evidence type="ECO:0000259" key="4">
    <source>
        <dbReference type="Pfam" id="PF14909"/>
    </source>
</evidence>
<keyword evidence="2" id="KW-0597">Phosphoprotein</keyword>
<dbReference type="InterPro" id="IPR032732">
    <property type="entry name" value="SPATA6_N"/>
</dbReference>
<feature type="region of interest" description="Disordered" evidence="3">
    <location>
        <begin position="238"/>
        <end position="270"/>
    </location>
</feature>
<name>A0A6P7XG82_9AMPH</name>
<proteinExistence type="inferred from homology"/>
<feature type="domain" description="Spermatogenesis-associated protein 6 N-terminal" evidence="4">
    <location>
        <begin position="7"/>
        <end position="145"/>
    </location>
</feature>
<evidence type="ECO:0000256" key="3">
    <source>
        <dbReference type="SAM" id="MobiDB-lite"/>
    </source>
</evidence>
<accession>A0A6P7XG82</accession>
<dbReference type="GO" id="GO:0007283">
    <property type="term" value="P:spermatogenesis"/>
    <property type="evidence" value="ECO:0007669"/>
    <property type="project" value="InterPro"/>
</dbReference>
<reference evidence="6" key="1">
    <citation type="submission" date="2025-08" db="UniProtKB">
        <authorList>
            <consortium name="RefSeq"/>
        </authorList>
    </citation>
    <scope>IDENTIFICATION</scope>
</reference>
<dbReference type="PANTHER" id="PTHR16435">
    <property type="entry name" value="SPERMATOGENESIS-ASSOCIATED PROTEIN 6 SPATA6"/>
    <property type="match status" value="1"/>
</dbReference>
<organism evidence="5 6">
    <name type="scientific">Microcaecilia unicolor</name>
    <dbReference type="NCBI Taxonomy" id="1415580"/>
    <lineage>
        <taxon>Eukaryota</taxon>
        <taxon>Metazoa</taxon>
        <taxon>Chordata</taxon>
        <taxon>Craniata</taxon>
        <taxon>Vertebrata</taxon>
        <taxon>Euteleostomi</taxon>
        <taxon>Amphibia</taxon>
        <taxon>Gymnophiona</taxon>
        <taxon>Siphonopidae</taxon>
        <taxon>Microcaecilia</taxon>
    </lineage>
</organism>
<dbReference type="Pfam" id="PF14909">
    <property type="entry name" value="SPATA6"/>
    <property type="match status" value="1"/>
</dbReference>
<evidence type="ECO:0000256" key="2">
    <source>
        <dbReference type="ARBA" id="ARBA00022553"/>
    </source>
</evidence>
<feature type="region of interest" description="Disordered" evidence="3">
    <location>
        <begin position="305"/>
        <end position="335"/>
    </location>
</feature>
<dbReference type="GO" id="GO:0032027">
    <property type="term" value="F:myosin light chain binding"/>
    <property type="evidence" value="ECO:0007669"/>
    <property type="project" value="InterPro"/>
</dbReference>
<protein>
    <submittedName>
        <fullName evidence="6">Spermatogenesis associated 6-like protein isoform X1</fullName>
    </submittedName>
</protein>
<feature type="compositionally biased region" description="Low complexity" evidence="3">
    <location>
        <begin position="192"/>
        <end position="201"/>
    </location>
</feature>
<evidence type="ECO:0000256" key="1">
    <source>
        <dbReference type="ARBA" id="ARBA00006215"/>
    </source>
</evidence>
<dbReference type="InterPro" id="IPR042769">
    <property type="entry name" value="SPATA6_fam"/>
</dbReference>
<dbReference type="OrthoDB" id="5963614at2759"/>
<dbReference type="GO" id="GO:0120212">
    <property type="term" value="C:sperm head-tail coupling apparatus"/>
    <property type="evidence" value="ECO:0007669"/>
    <property type="project" value="InterPro"/>
</dbReference>
<evidence type="ECO:0000313" key="6">
    <source>
        <dbReference type="RefSeq" id="XP_030049665.1"/>
    </source>
</evidence>
<dbReference type="PANTHER" id="PTHR16435:SF5">
    <property type="entry name" value="SPERMATOGENESIS ASSOCIATED 6-LIKE PROTEIN"/>
    <property type="match status" value="1"/>
</dbReference>
<gene>
    <name evidence="6" type="primary">SPATA6L</name>
</gene>
<dbReference type="KEGG" id="muo:115463372"/>
<dbReference type="InParanoid" id="A0A6P7XG82"/>
<feature type="compositionally biased region" description="Low complexity" evidence="3">
    <location>
        <begin position="260"/>
        <end position="270"/>
    </location>
</feature>